<feature type="compositionally biased region" description="Low complexity" evidence="7">
    <location>
        <begin position="1152"/>
        <end position="1164"/>
    </location>
</feature>
<feature type="compositionally biased region" description="Polar residues" evidence="7">
    <location>
        <begin position="1455"/>
        <end position="1483"/>
    </location>
</feature>
<dbReference type="GO" id="GO:0010468">
    <property type="term" value="P:regulation of gene expression"/>
    <property type="evidence" value="ECO:0007669"/>
    <property type="project" value="UniProtKB-ARBA"/>
</dbReference>
<dbReference type="PROSITE" id="PS50084">
    <property type="entry name" value="KH_TYPE_1"/>
    <property type="match status" value="1"/>
</dbReference>
<dbReference type="SMART" id="SM00248">
    <property type="entry name" value="ANK"/>
    <property type="match status" value="10"/>
</dbReference>
<feature type="repeat" description="ANK" evidence="4">
    <location>
        <begin position="595"/>
        <end position="627"/>
    </location>
</feature>
<dbReference type="Gene3D" id="3.30.1370.10">
    <property type="entry name" value="K Homology domain, type 1"/>
    <property type="match status" value="1"/>
</dbReference>
<feature type="repeat" description="ANK" evidence="4">
    <location>
        <begin position="628"/>
        <end position="660"/>
    </location>
</feature>
<feature type="compositionally biased region" description="Basic residues" evidence="7">
    <location>
        <begin position="2069"/>
        <end position="2081"/>
    </location>
</feature>
<dbReference type="FunFam" id="1.25.40.20:FF:000012">
    <property type="entry name" value="ankyrin repeat domain-containing protein 17 isoform X1"/>
    <property type="match status" value="1"/>
</dbReference>
<evidence type="ECO:0000256" key="6">
    <source>
        <dbReference type="SAM" id="Coils"/>
    </source>
</evidence>
<feature type="compositionally biased region" description="Polar residues" evidence="7">
    <location>
        <begin position="1170"/>
        <end position="1187"/>
    </location>
</feature>
<dbReference type="EMBL" id="CAKKLH010000336">
    <property type="protein sequence ID" value="CAH0113192.1"/>
    <property type="molecule type" value="Genomic_DNA"/>
</dbReference>
<feature type="region of interest" description="Disordered" evidence="7">
    <location>
        <begin position="1584"/>
        <end position="1658"/>
    </location>
</feature>
<keyword evidence="2 4" id="KW-0040">ANK repeat</keyword>
<feature type="repeat" description="ANK" evidence="4">
    <location>
        <begin position="765"/>
        <end position="797"/>
    </location>
</feature>
<keyword evidence="10" id="KW-1185">Reference proteome</keyword>
<dbReference type="Pfam" id="PF00013">
    <property type="entry name" value="KH_1"/>
    <property type="match status" value="1"/>
</dbReference>
<comment type="caution">
    <text evidence="9">The sequence shown here is derived from an EMBL/GenBank/DDBJ whole genome shotgun (WGS) entry which is preliminary data.</text>
</comment>
<evidence type="ECO:0000313" key="9">
    <source>
        <dbReference type="EMBL" id="CAH0113192.1"/>
    </source>
</evidence>
<dbReference type="OrthoDB" id="10071877at2759"/>
<feature type="region of interest" description="Disordered" evidence="7">
    <location>
        <begin position="1696"/>
        <end position="1879"/>
    </location>
</feature>
<feature type="compositionally biased region" description="Acidic residues" evidence="7">
    <location>
        <begin position="947"/>
        <end position="973"/>
    </location>
</feature>
<feature type="compositionally biased region" description="Polar residues" evidence="7">
    <location>
        <begin position="1588"/>
        <end position="1604"/>
    </location>
</feature>
<feature type="region of interest" description="Disordered" evidence="7">
    <location>
        <begin position="1900"/>
        <end position="1961"/>
    </location>
</feature>
<dbReference type="InterPro" id="IPR047373">
    <property type="entry name" value="KH-I_MASK"/>
</dbReference>
<feature type="region of interest" description="Disordered" evidence="7">
    <location>
        <begin position="2056"/>
        <end position="2081"/>
    </location>
</feature>
<feature type="compositionally biased region" description="Polar residues" evidence="7">
    <location>
        <begin position="1801"/>
        <end position="1816"/>
    </location>
</feature>
<dbReference type="PROSITE" id="PS50088">
    <property type="entry name" value="ANK_REPEAT"/>
    <property type="match status" value="9"/>
</dbReference>
<feature type="compositionally biased region" description="Basic and acidic residues" evidence="7">
    <location>
        <begin position="1030"/>
        <end position="1039"/>
    </location>
</feature>
<gene>
    <name evidence="9" type="ORF">DGAL_LOCUS16994</name>
</gene>
<feature type="compositionally biased region" description="Low complexity" evidence="7">
    <location>
        <begin position="1706"/>
        <end position="1730"/>
    </location>
</feature>
<reference evidence="9" key="1">
    <citation type="submission" date="2021-11" db="EMBL/GenBank/DDBJ databases">
        <authorList>
            <person name="Schell T."/>
        </authorList>
    </citation>
    <scope>NUCLEOTIDE SEQUENCE</scope>
    <source>
        <strain evidence="9">M5</strain>
    </source>
</reference>
<evidence type="ECO:0000259" key="8">
    <source>
        <dbReference type="SMART" id="SM00322"/>
    </source>
</evidence>
<dbReference type="InterPro" id="IPR002110">
    <property type="entry name" value="Ankyrin_rpt"/>
</dbReference>
<dbReference type="Proteomes" id="UP000789390">
    <property type="component" value="Unassembled WGS sequence"/>
</dbReference>
<dbReference type="GO" id="GO:0003723">
    <property type="term" value="F:RNA binding"/>
    <property type="evidence" value="ECO:0007669"/>
    <property type="project" value="UniProtKB-UniRule"/>
</dbReference>
<keyword evidence="1" id="KW-0677">Repeat</keyword>
<dbReference type="Pfam" id="PF12796">
    <property type="entry name" value="Ank_2"/>
    <property type="match status" value="4"/>
</dbReference>
<dbReference type="PANTHER" id="PTHR23206:SF8">
    <property type="entry name" value="ANKYRIN REPEAT AND KH DOMAIN-CONTAINING 1"/>
    <property type="match status" value="1"/>
</dbReference>
<sequence>MQQRHLKQQNQATLAALQQNALQNQAQLAALQQNVAQLQQLEQQVLAPAYTAGAAQGPSAAAATAQFQQCVQQILQQKQQLQQQIRQFQLQVEQQLAFPQQQIPPLAAGSGGVQPTTVSRVERNNLDVDAESSAVAKIPPYNSDDVNGEEVKSPNRAEKRPIDNSSSEDSSSSSTTGGLQVTGAPVPLFATQDVSVAAANIGIQVQSTALPNGSTAQCVTGITFQPLSGTNVSIPCSAYSGSNAQIGNGSPSTTLIHYQQLQSGSTTTVQAGAVSASGLQVVTSQTPSLAIHQQIRLQSLQLPSGQTPIEPTVSANATSVTAPVTLDAKWTGFNMGTFTVPHPPATTSDQQQSQITGGSAPVLVQTASSSTDKKTKSGKKSKSSSVPTQQQAYSAPITDSSGLAVGGIGLAGVNGAVQTGQATFDPDFGDYPDYNPDYSSFLPGVVPAGAASANSGSMTASTPSSHYASLPAGAAGVSSVSGLPVAPAMPSGASVVPGATAVPSAASTSQYSQPLLPMLDLDSETDSNHDTALTLACTGGHEELVELLLSRNANIEHRDKKGFTPLILAATAGHEKVVEVLLNHGANIEAQSERTKDTALSLACSGGRYEVVELLLNRGSNKEHRNVSDYTPLSLAASGGYVNIIRLLLAHAAEINSRTGSKLGISPLMLAAMNGHVAAVKTLLEMGSDINAQIETNRNTALTLACFQGRHEVVQLLLEKKANVEHRAKTGLTPLMEAASGGYVEVGRVLLDYGADVNAPPVPSSRDTALTIASDKGHVDFVELLLQRGAQADVKNKKGNSPLWLAANGGHLEVVELLYKAKADIDSQDNRKVSCLMAAFRKGHVKVVKWMVKRVTQFPSDQEMTRFISTAVDKDLLKKCHHCMEVIRAAKDHQAAEANKNAANLLDELDMEKIREDLKRAAAARKREKKKRKKQEKKQEKRRAESDDLDNDSQENGNDNDDDKDGENGEDVMSETGDIPDFVEPLPTNNNKEADEKQSSKTKKSKKSGKTAALESATPNTVEDIAVEIPTKRKDKEMEPDNQQPTKKSSPPPLVTTSTSEDHTQLLSRTGKRKKENVILETLIITTEKAVKAPVPTPVQQQRNGAELDTLKEVNNFPSSLKSLSPTSLTSPKRPVKREEGWKEVVRRGPVSSRENSSSNLGSSTAGGKKSQSSDRSSGTLSVIQSSERSKKVTVPSNAISRVIGRAGCNINAIREISGAHIEIEKQGKGQGDRTVLIKGLAESIRQAQQLISALIKEPEKEFNELMTKFRAANAAAKAGASATSAGVKPGTASTSVAASQPKVTRAATTIASSKPTTTAPVSGQPAPVPSTVAWGAINTLIVAASSPKRVVPASGSKTPPVTTGPLLVQQPQQQQQKSGAVRQLFPEANPAIANPVAKKVVSQASTAPASAAVMKPVVSYSVAGSTSAVPTTSGAVSTRTTPVVSGQFPAPTKISPQQVAPQTPSKPSDKTSPLMSASSSVVTSHQHQAPTQQQQQPATSQAQHGPVSSSQQAQQMPSSCSVSISTSNSLVSSRPSSASPVQDYSPFNNLFSKVAQQSMWNKEQQQGSKSSSKNFASVAAAGVSPIPSKTTPTSLANSLSGHQGDSGPSLHVVDAAKAPGYRGNLTATSQSQNDMSTMDLPTSLASSAPGTPIPSSCAAMRAPVGSRLHPLTPPPRMGTPPLFNPTPIQPLGPVGTRNMQSNQNSGGPPDSIMMPPPSAASLAPGGPTATVRMRPNSTASRMQHEPPQQQQQQPQFEGLPMPNFYGITRPSGPMGGGGGDSMRQAPSFPLAPGMGGPPRYNNTSLSTSFSASAKLNPNAPDFATSRGGGGGGPQQQGYPAPMFGGGNRISFPPAGYGLGSANGGDMKHQHMPNQNFGTDYPPPIGTPFGASANDLHRMMGYPGPGVANRMSGPPPSTQTGGGLLDGNSGQNHDGYGASGGPPQHQQHQHSQHRSMQDDQRKLMRPIGTERAMTRRTPGPPHGAGGVGFSPADLGLWGYHGAPGSEMGAGGAGPMVPPLSAMNPSTLPPGLSPNDWMAISGLHGPNVSVPAPNSNDDGGLSYLQQKPGMTHHHHQQHHHHHALLQRQMEGMSDGNESLEMQFSGQSAVGMNGGPNSNAPYHQHPGAAFMNGMPPPGMPGGPMGAPMFAGGPGEQHGNNDAVNGMWIGPGSNMKGKGSGPSPNSIVGDQQLSDAGMVWLKWSQQ</sequence>
<evidence type="ECO:0000256" key="1">
    <source>
        <dbReference type="ARBA" id="ARBA00022737"/>
    </source>
</evidence>
<feature type="compositionally biased region" description="Polar residues" evidence="7">
    <location>
        <begin position="1426"/>
        <end position="1445"/>
    </location>
</feature>
<feature type="compositionally biased region" description="Low complexity" evidence="7">
    <location>
        <begin position="165"/>
        <end position="174"/>
    </location>
</feature>
<feature type="region of interest" description="Disordered" evidence="7">
    <location>
        <begin position="1117"/>
        <end position="1195"/>
    </location>
</feature>
<organism evidence="9 10">
    <name type="scientific">Daphnia galeata</name>
    <dbReference type="NCBI Taxonomy" id="27404"/>
    <lineage>
        <taxon>Eukaryota</taxon>
        <taxon>Metazoa</taxon>
        <taxon>Ecdysozoa</taxon>
        <taxon>Arthropoda</taxon>
        <taxon>Crustacea</taxon>
        <taxon>Branchiopoda</taxon>
        <taxon>Diplostraca</taxon>
        <taxon>Cladocera</taxon>
        <taxon>Anomopoda</taxon>
        <taxon>Daphniidae</taxon>
        <taxon>Daphnia</taxon>
    </lineage>
</organism>
<feature type="compositionally biased region" description="Basic and acidic residues" evidence="7">
    <location>
        <begin position="937"/>
        <end position="946"/>
    </location>
</feature>
<name>A0A8J2S991_9CRUS</name>
<dbReference type="InterPro" id="IPR004088">
    <property type="entry name" value="KH_dom_type_1"/>
</dbReference>
<feature type="compositionally biased region" description="Low complexity" evidence="7">
    <location>
        <begin position="1045"/>
        <end position="1059"/>
    </location>
</feature>
<feature type="compositionally biased region" description="Basic residues" evidence="7">
    <location>
        <begin position="1000"/>
        <end position="1009"/>
    </location>
</feature>
<dbReference type="SMART" id="SM00322">
    <property type="entry name" value="KH"/>
    <property type="match status" value="1"/>
</dbReference>
<feature type="repeat" description="ANK" evidence="4">
    <location>
        <begin position="730"/>
        <end position="762"/>
    </location>
</feature>
<feature type="region of interest" description="Disordered" evidence="7">
    <location>
        <begin position="123"/>
        <end position="179"/>
    </location>
</feature>
<evidence type="ECO:0000256" key="2">
    <source>
        <dbReference type="ARBA" id="ARBA00023043"/>
    </source>
</evidence>
<dbReference type="InterPro" id="IPR051631">
    <property type="entry name" value="Ankyrin-KH/SAM_domain"/>
</dbReference>
<protein>
    <recommendedName>
        <fullName evidence="8">K Homology domain-containing protein</fullName>
    </recommendedName>
</protein>
<feature type="compositionally biased region" description="Polar residues" evidence="7">
    <location>
        <begin position="1626"/>
        <end position="1650"/>
    </location>
</feature>
<dbReference type="InterPro" id="IPR004087">
    <property type="entry name" value="KH_dom"/>
</dbReference>
<evidence type="ECO:0000256" key="3">
    <source>
        <dbReference type="ARBA" id="ARBA00023054"/>
    </source>
</evidence>
<dbReference type="InterPro" id="IPR036770">
    <property type="entry name" value="Ankyrin_rpt-contain_sf"/>
</dbReference>
<keyword evidence="3 6" id="KW-0175">Coiled coil</keyword>
<feature type="compositionally biased region" description="Low complexity" evidence="7">
    <location>
        <begin position="1484"/>
        <end position="1540"/>
    </location>
</feature>
<dbReference type="GO" id="GO:0005737">
    <property type="term" value="C:cytoplasm"/>
    <property type="evidence" value="ECO:0007669"/>
    <property type="project" value="TreeGrafter"/>
</dbReference>
<feature type="region of interest" description="Disordered" evidence="7">
    <location>
        <begin position="921"/>
        <end position="1077"/>
    </location>
</feature>
<dbReference type="CDD" id="cd22404">
    <property type="entry name" value="KH-I_MASK"/>
    <property type="match status" value="1"/>
</dbReference>
<evidence type="ECO:0000256" key="7">
    <source>
        <dbReference type="SAM" id="MobiDB-lite"/>
    </source>
</evidence>
<evidence type="ECO:0000256" key="4">
    <source>
        <dbReference type="PROSITE-ProRule" id="PRU00023"/>
    </source>
</evidence>
<dbReference type="SUPFAM" id="SSF48403">
    <property type="entry name" value="Ankyrin repeat"/>
    <property type="match status" value="1"/>
</dbReference>
<evidence type="ECO:0000256" key="5">
    <source>
        <dbReference type="PROSITE-ProRule" id="PRU00117"/>
    </source>
</evidence>
<proteinExistence type="predicted"/>
<feature type="repeat" description="ANK" evidence="4">
    <location>
        <begin position="561"/>
        <end position="593"/>
    </location>
</feature>
<feature type="compositionally biased region" description="Polar residues" evidence="7">
    <location>
        <begin position="345"/>
        <end position="357"/>
    </location>
</feature>
<evidence type="ECO:0000313" key="10">
    <source>
        <dbReference type="Proteomes" id="UP000789390"/>
    </source>
</evidence>
<feature type="coiled-coil region" evidence="6">
    <location>
        <begin position="14"/>
        <end position="44"/>
    </location>
</feature>
<feature type="compositionally biased region" description="Low complexity" evidence="7">
    <location>
        <begin position="1747"/>
        <end position="1756"/>
    </location>
</feature>
<dbReference type="GO" id="GO:0045087">
    <property type="term" value="P:innate immune response"/>
    <property type="evidence" value="ECO:0007669"/>
    <property type="project" value="TreeGrafter"/>
</dbReference>
<feature type="repeat" description="ANK" evidence="4">
    <location>
        <begin position="663"/>
        <end position="695"/>
    </location>
</feature>
<dbReference type="FunFam" id="1.25.40.20:FF:000041">
    <property type="entry name" value="ankyrin repeat and KH domain-containing protein 1 isoform X1"/>
    <property type="match status" value="1"/>
</dbReference>
<feature type="compositionally biased region" description="Basic and acidic residues" evidence="7">
    <location>
        <begin position="1137"/>
        <end position="1147"/>
    </location>
</feature>
<feature type="region of interest" description="Disordered" evidence="7">
    <location>
        <begin position="337"/>
        <end position="394"/>
    </location>
</feature>
<feature type="domain" description="K Homology" evidence="8">
    <location>
        <begin position="1187"/>
        <end position="1257"/>
    </location>
</feature>
<feature type="repeat" description="ANK" evidence="4">
    <location>
        <begin position="697"/>
        <end position="729"/>
    </location>
</feature>
<feature type="repeat" description="ANK" evidence="4">
    <location>
        <begin position="528"/>
        <end position="560"/>
    </location>
</feature>
<dbReference type="Gene3D" id="1.25.40.20">
    <property type="entry name" value="Ankyrin repeat-containing domain"/>
    <property type="match status" value="3"/>
</dbReference>
<feature type="repeat" description="ANK" evidence="4">
    <location>
        <begin position="798"/>
        <end position="830"/>
    </location>
</feature>
<feature type="compositionally biased region" description="Basic and acidic residues" evidence="7">
    <location>
        <begin position="149"/>
        <end position="162"/>
    </location>
</feature>
<dbReference type="PROSITE" id="PS50297">
    <property type="entry name" value="ANK_REP_REGION"/>
    <property type="match status" value="9"/>
</dbReference>
<keyword evidence="5" id="KW-0694">RNA-binding</keyword>
<dbReference type="PANTHER" id="PTHR23206">
    <property type="entry name" value="MASK PROTEIN"/>
    <property type="match status" value="1"/>
</dbReference>
<feature type="region of interest" description="Disordered" evidence="7">
    <location>
        <begin position="1426"/>
        <end position="1545"/>
    </location>
</feature>
<feature type="compositionally biased region" description="Basic residues" evidence="7">
    <location>
        <begin position="922"/>
        <end position="936"/>
    </location>
</feature>
<feature type="compositionally biased region" description="Low complexity" evidence="7">
    <location>
        <begin position="1118"/>
        <end position="1133"/>
    </location>
</feature>
<accession>A0A8J2S991</accession>
<dbReference type="InterPro" id="IPR036612">
    <property type="entry name" value="KH_dom_type_1_sf"/>
</dbReference>
<dbReference type="SUPFAM" id="SSF54791">
    <property type="entry name" value="Eukaryotic type KH-domain (KH-domain type I)"/>
    <property type="match status" value="1"/>
</dbReference>